<organism evidence="1 2">
    <name type="scientific">Smallanthus sonchifolius</name>
    <dbReference type="NCBI Taxonomy" id="185202"/>
    <lineage>
        <taxon>Eukaryota</taxon>
        <taxon>Viridiplantae</taxon>
        <taxon>Streptophyta</taxon>
        <taxon>Embryophyta</taxon>
        <taxon>Tracheophyta</taxon>
        <taxon>Spermatophyta</taxon>
        <taxon>Magnoliopsida</taxon>
        <taxon>eudicotyledons</taxon>
        <taxon>Gunneridae</taxon>
        <taxon>Pentapetalae</taxon>
        <taxon>asterids</taxon>
        <taxon>campanulids</taxon>
        <taxon>Asterales</taxon>
        <taxon>Asteraceae</taxon>
        <taxon>Asteroideae</taxon>
        <taxon>Heliantheae alliance</taxon>
        <taxon>Millerieae</taxon>
        <taxon>Smallanthus</taxon>
    </lineage>
</organism>
<keyword evidence="2" id="KW-1185">Reference proteome</keyword>
<reference evidence="1 2" key="2">
    <citation type="journal article" date="2022" name="Mol. Ecol. Resour.">
        <title>The genomes of chicory, endive, great burdock and yacon provide insights into Asteraceae paleo-polyploidization history and plant inulin production.</title>
        <authorList>
            <person name="Fan W."/>
            <person name="Wang S."/>
            <person name="Wang H."/>
            <person name="Wang A."/>
            <person name="Jiang F."/>
            <person name="Liu H."/>
            <person name="Zhao H."/>
            <person name="Xu D."/>
            <person name="Zhang Y."/>
        </authorList>
    </citation>
    <scope>NUCLEOTIDE SEQUENCE [LARGE SCALE GENOMIC DNA]</scope>
    <source>
        <strain evidence="2">cv. Yunnan</strain>
        <tissue evidence="1">Leaves</tissue>
    </source>
</reference>
<evidence type="ECO:0000313" key="1">
    <source>
        <dbReference type="EMBL" id="KAI3675948.1"/>
    </source>
</evidence>
<name>A0ACB8XXJ5_9ASTR</name>
<evidence type="ECO:0000313" key="2">
    <source>
        <dbReference type="Proteomes" id="UP001056120"/>
    </source>
</evidence>
<sequence>MSGREDLGLDGCFMKGPYPGQILTVVGVDANNGIYPVAFAIVEAETSNSWTWFLKCLGHDLDLQENSNITFLSDRQKGIIPAIKKVYPSAEHRYCLRHIPENMKTKWRGNLFKDLLWKAASATTIPQFNKQMEGIRNQDSSLHKWLQEIPPKHWARSHFSGRSKCDVLLNNLCEVFNKQLVGGRDKPIITCLEFIREYMMRRIGVVNKLITKSDGPLTPTATKTFNHIKSEASQYTVIWTGQRKYEVSGPWGDQRVVDVDRKTCSCRKWELTGMPCKHAVAVNWNMLSNGIQVGIPESWVSEVYWLDTWKKVYKNTIDPINGRDMWTPSACPTTLMPPKHHTQVGRPKKARKRSAEELSQKLNTTGKMTRKGKCVTCQVCKKTKHNKRSCKGQGPSQPAS</sequence>
<dbReference type="Proteomes" id="UP001056120">
    <property type="component" value="Linkage Group LG29"/>
</dbReference>
<reference evidence="2" key="1">
    <citation type="journal article" date="2022" name="Mol. Ecol. Resour.">
        <title>The genomes of chicory, endive, great burdock and yacon provide insights into Asteraceae palaeo-polyploidization history and plant inulin production.</title>
        <authorList>
            <person name="Fan W."/>
            <person name="Wang S."/>
            <person name="Wang H."/>
            <person name="Wang A."/>
            <person name="Jiang F."/>
            <person name="Liu H."/>
            <person name="Zhao H."/>
            <person name="Xu D."/>
            <person name="Zhang Y."/>
        </authorList>
    </citation>
    <scope>NUCLEOTIDE SEQUENCE [LARGE SCALE GENOMIC DNA]</scope>
    <source>
        <strain evidence="2">cv. Yunnan</strain>
    </source>
</reference>
<accession>A0ACB8XXJ5</accession>
<dbReference type="EMBL" id="CM042046">
    <property type="protein sequence ID" value="KAI3675948.1"/>
    <property type="molecule type" value="Genomic_DNA"/>
</dbReference>
<comment type="caution">
    <text evidence="1">The sequence shown here is derived from an EMBL/GenBank/DDBJ whole genome shotgun (WGS) entry which is preliminary data.</text>
</comment>
<protein>
    <submittedName>
        <fullName evidence="1">Uncharacterized protein</fullName>
    </submittedName>
</protein>
<gene>
    <name evidence="1" type="ORF">L1987_85544</name>
</gene>
<proteinExistence type="predicted"/>